<gene>
    <name evidence="1" type="ORF">METZ01_LOCUS307042</name>
</gene>
<name>A0A382N0S0_9ZZZZ</name>
<dbReference type="EMBL" id="UINC01096913">
    <property type="protein sequence ID" value="SVC54188.1"/>
    <property type="molecule type" value="Genomic_DNA"/>
</dbReference>
<accession>A0A382N0S0</accession>
<dbReference type="AlphaFoldDB" id="A0A382N0S0"/>
<sequence length="52" mass="5701">MNVVSGGVQQICIEDGLQIQDSRMLVFVDWLVGRPGRAELACLGRVQNLVES</sequence>
<feature type="non-terminal residue" evidence="1">
    <location>
        <position position="52"/>
    </location>
</feature>
<organism evidence="1">
    <name type="scientific">marine metagenome</name>
    <dbReference type="NCBI Taxonomy" id="408172"/>
    <lineage>
        <taxon>unclassified sequences</taxon>
        <taxon>metagenomes</taxon>
        <taxon>ecological metagenomes</taxon>
    </lineage>
</organism>
<protein>
    <submittedName>
        <fullName evidence="1">Uncharacterized protein</fullName>
    </submittedName>
</protein>
<proteinExistence type="predicted"/>
<evidence type="ECO:0000313" key="1">
    <source>
        <dbReference type="EMBL" id="SVC54188.1"/>
    </source>
</evidence>
<reference evidence="1" key="1">
    <citation type="submission" date="2018-05" db="EMBL/GenBank/DDBJ databases">
        <authorList>
            <person name="Lanie J.A."/>
            <person name="Ng W.-L."/>
            <person name="Kazmierczak K.M."/>
            <person name="Andrzejewski T.M."/>
            <person name="Davidsen T.M."/>
            <person name="Wayne K.J."/>
            <person name="Tettelin H."/>
            <person name="Glass J.I."/>
            <person name="Rusch D."/>
            <person name="Podicherti R."/>
            <person name="Tsui H.-C.T."/>
            <person name="Winkler M.E."/>
        </authorList>
    </citation>
    <scope>NUCLEOTIDE SEQUENCE</scope>
</reference>